<dbReference type="AlphaFoldDB" id="A0A0U3T1R3"/>
<feature type="binding site" evidence="4">
    <location>
        <position position="285"/>
    </location>
    <ligand>
        <name>S-adenosyl-L-methionine</name>
        <dbReference type="ChEBI" id="CHEBI:59789"/>
    </ligand>
</feature>
<dbReference type="Pfam" id="PF01135">
    <property type="entry name" value="PCMT"/>
    <property type="match status" value="1"/>
</dbReference>
<accession>A0A0U3T1R3</accession>
<dbReference type="STRING" id="2041.AERYTH_08330"/>
<dbReference type="PANTHER" id="PTHR11061:SF30">
    <property type="entry name" value="TRNA (URACIL(54)-C(5))-METHYLTRANSFERASE"/>
    <property type="match status" value="1"/>
</dbReference>
<evidence type="ECO:0000256" key="1">
    <source>
        <dbReference type="ARBA" id="ARBA00022603"/>
    </source>
</evidence>
<protein>
    <recommendedName>
        <fullName evidence="5">TRAM domain-containing protein</fullName>
    </recommendedName>
</protein>
<evidence type="ECO:0000256" key="2">
    <source>
        <dbReference type="ARBA" id="ARBA00022679"/>
    </source>
</evidence>
<keyword evidence="7" id="KW-1185">Reference proteome</keyword>
<dbReference type="PROSITE" id="PS50926">
    <property type="entry name" value="TRAM"/>
    <property type="match status" value="1"/>
</dbReference>
<dbReference type="Gene3D" id="2.40.50.140">
    <property type="entry name" value="Nucleic acid-binding proteins"/>
    <property type="match status" value="1"/>
</dbReference>
<name>A0A0U3T1R3_9ACTN</name>
<dbReference type="SUPFAM" id="SSF50249">
    <property type="entry name" value="Nucleic acid-binding proteins"/>
    <property type="match status" value="1"/>
</dbReference>
<proteinExistence type="inferred from homology"/>
<dbReference type="PATRIC" id="fig|2041.4.peg.1747"/>
<evidence type="ECO:0000313" key="6">
    <source>
        <dbReference type="EMBL" id="ALX04698.1"/>
    </source>
</evidence>
<keyword evidence="3 4" id="KW-0949">S-adenosyl-L-methionine</keyword>
<dbReference type="InterPro" id="IPR010280">
    <property type="entry name" value="U5_MeTrfase_fam"/>
</dbReference>
<dbReference type="GO" id="GO:0070475">
    <property type="term" value="P:rRNA base methylation"/>
    <property type="evidence" value="ECO:0007669"/>
    <property type="project" value="TreeGrafter"/>
</dbReference>
<dbReference type="InterPro" id="IPR012340">
    <property type="entry name" value="NA-bd_OB-fold"/>
</dbReference>
<dbReference type="EMBL" id="CP011502">
    <property type="protein sequence ID" value="ALX04698.1"/>
    <property type="molecule type" value="Genomic_DNA"/>
</dbReference>
<dbReference type="GO" id="GO:0070041">
    <property type="term" value="F:rRNA (uridine-C5-)-methyltransferase activity"/>
    <property type="evidence" value="ECO:0007669"/>
    <property type="project" value="TreeGrafter"/>
</dbReference>
<feature type="binding site" evidence="4">
    <location>
        <position position="261"/>
    </location>
    <ligand>
        <name>S-adenosyl-L-methionine</name>
        <dbReference type="ChEBI" id="CHEBI:59789"/>
    </ligand>
</feature>
<dbReference type="PANTHER" id="PTHR11061">
    <property type="entry name" value="RNA M5U METHYLTRANSFERASE"/>
    <property type="match status" value="1"/>
</dbReference>
<dbReference type="PROSITE" id="PS51687">
    <property type="entry name" value="SAM_MT_RNA_M5U"/>
    <property type="match status" value="1"/>
</dbReference>
<evidence type="ECO:0000259" key="5">
    <source>
        <dbReference type="PROSITE" id="PS50926"/>
    </source>
</evidence>
<dbReference type="Pfam" id="PF05958">
    <property type="entry name" value="tRNA_U5-meth_tr"/>
    <property type="match status" value="1"/>
</dbReference>
<feature type="binding site" evidence="4">
    <location>
        <position position="331"/>
    </location>
    <ligand>
        <name>S-adenosyl-L-methionine</name>
        <dbReference type="ChEBI" id="CHEBI:59789"/>
    </ligand>
</feature>
<dbReference type="Gene3D" id="3.40.50.150">
    <property type="entry name" value="Vaccinia Virus protein VP39"/>
    <property type="match status" value="2"/>
</dbReference>
<feature type="domain" description="TRAM" evidence="5">
    <location>
        <begin position="1"/>
        <end position="58"/>
    </location>
</feature>
<dbReference type="SUPFAM" id="SSF53335">
    <property type="entry name" value="S-adenosyl-L-methionine-dependent methyltransferases"/>
    <property type="match status" value="1"/>
</dbReference>
<keyword evidence="2 4" id="KW-0808">Transferase</keyword>
<dbReference type="KEGG" id="aer:AERYTH_08330"/>
<sequence>MNGTSLPVVEVGPVAHGGSCVARLDGQVVFVRHSLPGERVRIRVTDTTKRFLRADAVEVLEASPDRVEPPCALAGTCGGCDFQHVDPAAQRRLLADVVAEQLRRLAGIERDVVVEEVRPTLGWRTRVTWSTTPDGRPGLRKHRTHEVVPVEHCPIAHPDLPDVTAHRWDSGPVEAIVSSTGQRLVVTDATVPSDLDVDGVAGTDGHRRAGGTRLTEHVAPHDFTVTGSGFWQVHPEAARTLVDAVLDAAEARPGDRVADLYAGVGLFTAFLADAVGPDGLVVSVEADRQGARDARRSLHGRSQVRLVADSTERALRREPALADGVDVVVLDPPRTGARKAVPGVAALGARRVVYVACDPAALARDVATFAEHGYRLGPLRAFALFPMTHHVECVAVLDRVD</sequence>
<keyword evidence="1 4" id="KW-0489">Methyltransferase</keyword>
<reference evidence="6 7" key="1">
    <citation type="journal article" date="1991" name="Int. J. Syst. Bacteriol.">
        <title>Description of the erythromycin-producing bacterium Arthrobacter sp. strain NRRL B-3381 as Aeromicrobium erythreum gen. nov., sp. nov.</title>
        <authorList>
            <person name="Miller E.S."/>
            <person name="Woese C.R."/>
            <person name="Brenner S."/>
        </authorList>
    </citation>
    <scope>NUCLEOTIDE SEQUENCE [LARGE SCALE GENOMIC DNA]</scope>
    <source>
        <strain evidence="6 7">AR18</strain>
    </source>
</reference>
<evidence type="ECO:0000256" key="3">
    <source>
        <dbReference type="ARBA" id="ARBA00022691"/>
    </source>
</evidence>
<dbReference type="CDD" id="cd02440">
    <property type="entry name" value="AdoMet_MTases"/>
    <property type="match status" value="1"/>
</dbReference>
<evidence type="ECO:0000256" key="4">
    <source>
        <dbReference type="PROSITE-ProRule" id="PRU01024"/>
    </source>
</evidence>
<feature type="active site" description="Nucleophile" evidence="4">
    <location>
        <position position="357"/>
    </location>
</feature>
<dbReference type="InterPro" id="IPR029063">
    <property type="entry name" value="SAM-dependent_MTases_sf"/>
</dbReference>
<dbReference type="Proteomes" id="UP000067689">
    <property type="component" value="Chromosome"/>
</dbReference>
<gene>
    <name evidence="6" type="ORF">AERYTH_08330</name>
</gene>
<feature type="binding site" evidence="4">
    <location>
        <position position="232"/>
    </location>
    <ligand>
        <name>S-adenosyl-L-methionine</name>
        <dbReference type="ChEBI" id="CHEBI:59789"/>
    </ligand>
</feature>
<dbReference type="Pfam" id="PF01938">
    <property type="entry name" value="TRAM"/>
    <property type="match status" value="1"/>
</dbReference>
<evidence type="ECO:0000313" key="7">
    <source>
        <dbReference type="Proteomes" id="UP000067689"/>
    </source>
</evidence>
<comment type="similarity">
    <text evidence="4">Belongs to the class I-like SAM-binding methyltransferase superfamily. RNA M5U methyltransferase family.</text>
</comment>
<dbReference type="OrthoDB" id="9804590at2"/>
<organism evidence="6 7">
    <name type="scientific">Aeromicrobium erythreum</name>
    <dbReference type="NCBI Taxonomy" id="2041"/>
    <lineage>
        <taxon>Bacteria</taxon>
        <taxon>Bacillati</taxon>
        <taxon>Actinomycetota</taxon>
        <taxon>Actinomycetes</taxon>
        <taxon>Propionibacteriales</taxon>
        <taxon>Nocardioidaceae</taxon>
        <taxon>Aeromicrobium</taxon>
    </lineage>
</organism>
<dbReference type="InterPro" id="IPR002792">
    <property type="entry name" value="TRAM_dom"/>
</dbReference>
<dbReference type="Gene3D" id="2.40.50.1070">
    <property type="match status" value="1"/>
</dbReference>